<accession>A0ABP1NQV9</accession>
<dbReference type="PROSITE" id="PS51536">
    <property type="entry name" value="TFG"/>
    <property type="match status" value="1"/>
</dbReference>
<dbReference type="EMBL" id="CAXAJV020001293">
    <property type="protein sequence ID" value="CAL7943414.1"/>
    <property type="molecule type" value="Genomic_DNA"/>
</dbReference>
<dbReference type="InterPro" id="IPR047575">
    <property type="entry name" value="Sm"/>
</dbReference>
<feature type="compositionally biased region" description="Basic and acidic residues" evidence="4">
    <location>
        <begin position="237"/>
        <end position="247"/>
    </location>
</feature>
<feature type="region of interest" description="Disordered" evidence="4">
    <location>
        <begin position="143"/>
        <end position="299"/>
    </location>
</feature>
<reference evidence="9 10" key="1">
    <citation type="submission" date="2024-08" db="EMBL/GenBank/DDBJ databases">
        <authorList>
            <person name="Will J Nash"/>
            <person name="Angela Man"/>
            <person name="Seanna McTaggart"/>
            <person name="Kendall Baker"/>
            <person name="Tom Barker"/>
            <person name="Leah Catchpole"/>
            <person name="Alex Durrant"/>
            <person name="Karim Gharbi"/>
            <person name="Naomi Irish"/>
            <person name="Gemy Kaithakottil"/>
            <person name="Debby Ku"/>
            <person name="Aaliyah Providence"/>
            <person name="Felix Shaw"/>
            <person name="David Swarbreck"/>
            <person name="Chris Watkins"/>
            <person name="Ann M. McCartney"/>
            <person name="Giulio Formenti"/>
            <person name="Alice Mouton"/>
            <person name="Noel Vella"/>
            <person name="Bjorn M von Reumont"/>
            <person name="Adriana Vella"/>
            <person name="Wilfried Haerty"/>
        </authorList>
    </citation>
    <scope>NUCLEOTIDE SEQUENCE [LARGE SCALE GENOMIC DNA]</scope>
</reference>
<dbReference type="Pfam" id="PF12701">
    <property type="entry name" value="LSM14"/>
    <property type="match status" value="1"/>
</dbReference>
<feature type="compositionally biased region" description="Low complexity" evidence="4">
    <location>
        <begin position="161"/>
        <end position="180"/>
    </location>
</feature>
<feature type="compositionally biased region" description="Gly residues" evidence="4">
    <location>
        <begin position="426"/>
        <end position="439"/>
    </location>
</feature>
<dbReference type="Gene3D" id="2.30.30.100">
    <property type="match status" value="1"/>
</dbReference>
<dbReference type="InterPro" id="IPR019050">
    <property type="entry name" value="FDF_dom"/>
</dbReference>
<feature type="compositionally biased region" description="Polar residues" evidence="4">
    <location>
        <begin position="444"/>
        <end position="462"/>
    </location>
</feature>
<gene>
    <name evidence="9" type="ORF">XYLVIOL_LOCUS6074</name>
</gene>
<feature type="domain" description="DFDF" evidence="5">
    <location>
        <begin position="292"/>
        <end position="328"/>
    </location>
</feature>
<dbReference type="Proteomes" id="UP001642520">
    <property type="component" value="Unassembled WGS sequence"/>
</dbReference>
<dbReference type="PANTHER" id="PTHR13586">
    <property type="entry name" value="SCD6 PROTEIN-RELATED"/>
    <property type="match status" value="1"/>
</dbReference>
<comment type="similarity">
    <text evidence="1">Belongs to the LSM14 family.</text>
</comment>
<organism evidence="9 10">
    <name type="scientific">Xylocopa violacea</name>
    <name type="common">Violet carpenter bee</name>
    <name type="synonym">Apis violacea</name>
    <dbReference type="NCBI Taxonomy" id="135666"/>
    <lineage>
        <taxon>Eukaryota</taxon>
        <taxon>Metazoa</taxon>
        <taxon>Ecdysozoa</taxon>
        <taxon>Arthropoda</taxon>
        <taxon>Hexapoda</taxon>
        <taxon>Insecta</taxon>
        <taxon>Pterygota</taxon>
        <taxon>Neoptera</taxon>
        <taxon>Endopterygota</taxon>
        <taxon>Hymenoptera</taxon>
        <taxon>Apocrita</taxon>
        <taxon>Aculeata</taxon>
        <taxon>Apoidea</taxon>
        <taxon>Anthophila</taxon>
        <taxon>Apidae</taxon>
        <taxon>Xylocopa</taxon>
        <taxon>Xylocopa</taxon>
    </lineage>
</organism>
<dbReference type="InterPro" id="IPR025761">
    <property type="entry name" value="FFD_box"/>
</dbReference>
<sequence length="477" mass="52096">MSGGMPELGSKISLISKADIRYEGRLFTVDPQECTIALANVRSFGTEDRETQLPVAPQNQVYEYILFRGSDIKDIRVVNSVSSIPNDPAIVQMTVQPSISQQSYQPQPSYVHPMMGPMGGQYGTPYGMTMGTIGPVMGMPASARDPRGPINKQPSVLDLISGGSRSTTPTSSLLTRKSPTMDQGIQVGHQQQQQQQQSATVGKLGEKTNIRTIQPARRDHDSHSGNKPGGPVSQYNEGKRDPMKQDGHLQGQGNHAQGGRGNRGGWMNRGNMRARGRGGRGGFRNQPGNTGAKPKNTLKFDNDYDFEQANTEFEELRSQLAKTKIDSGADNEKKDDSGNETGAGEGEPEEEPEIVHYDKSKSFFDNISCEAVERSKGRFQRTDWRMERKLNSETFGVASTRRGGFRGRGYYHRGMGGMYRGGGGAGGSGFRGGYKGSRGGNRKPVNQQQQNNPGSQTRTTNEQSAAQSQQNSRVMSY</sequence>
<evidence type="ECO:0000313" key="10">
    <source>
        <dbReference type="Proteomes" id="UP001642520"/>
    </source>
</evidence>
<evidence type="ECO:0000256" key="4">
    <source>
        <dbReference type="SAM" id="MobiDB-lite"/>
    </source>
</evidence>
<protein>
    <submittedName>
        <fullName evidence="9">Uncharacterized protein</fullName>
    </submittedName>
</protein>
<evidence type="ECO:0000256" key="1">
    <source>
        <dbReference type="ARBA" id="ARBA00010415"/>
    </source>
</evidence>
<dbReference type="SMART" id="SM01271">
    <property type="entry name" value="LSM14"/>
    <property type="match status" value="1"/>
</dbReference>
<evidence type="ECO:0000259" key="5">
    <source>
        <dbReference type="PROSITE" id="PS51512"/>
    </source>
</evidence>
<feature type="short sequence motif" description="TFG box" evidence="3">
    <location>
        <begin position="379"/>
        <end position="399"/>
    </location>
</feature>
<feature type="domain" description="TFG box profile" evidence="7">
    <location>
        <begin position="379"/>
        <end position="399"/>
    </location>
</feature>
<dbReference type="InterPro" id="IPR025762">
    <property type="entry name" value="DFDF"/>
</dbReference>
<evidence type="ECO:0000259" key="8">
    <source>
        <dbReference type="PROSITE" id="PS52002"/>
    </source>
</evidence>
<dbReference type="PROSITE" id="PS51513">
    <property type="entry name" value="FFD"/>
    <property type="match status" value="1"/>
</dbReference>
<comment type="caution">
    <text evidence="9">The sequence shown here is derived from an EMBL/GenBank/DDBJ whole genome shotgun (WGS) entry which is preliminary data.</text>
</comment>
<evidence type="ECO:0000256" key="2">
    <source>
        <dbReference type="PROSITE-ProRule" id="PRU00846"/>
    </source>
</evidence>
<evidence type="ECO:0000259" key="7">
    <source>
        <dbReference type="PROSITE" id="PS51536"/>
    </source>
</evidence>
<dbReference type="PROSITE" id="PS51512">
    <property type="entry name" value="DFDF"/>
    <property type="match status" value="1"/>
</dbReference>
<feature type="domain" description="FFD box profile" evidence="6">
    <location>
        <begin position="355"/>
        <end position="371"/>
    </location>
</feature>
<dbReference type="PROSITE" id="PS52002">
    <property type="entry name" value="SM"/>
    <property type="match status" value="1"/>
</dbReference>
<dbReference type="Pfam" id="PF09532">
    <property type="entry name" value="FDF"/>
    <property type="match status" value="1"/>
</dbReference>
<dbReference type="InterPro" id="IPR010920">
    <property type="entry name" value="LSM_dom_sf"/>
</dbReference>
<feature type="short sequence motif" description="FFD box" evidence="2">
    <location>
        <begin position="355"/>
        <end position="371"/>
    </location>
</feature>
<evidence type="ECO:0000259" key="6">
    <source>
        <dbReference type="PROSITE" id="PS51513"/>
    </source>
</evidence>
<dbReference type="SUPFAM" id="SSF50182">
    <property type="entry name" value="Sm-like ribonucleoproteins"/>
    <property type="match status" value="1"/>
</dbReference>
<feature type="domain" description="Sm" evidence="8">
    <location>
        <begin position="1"/>
        <end position="81"/>
    </location>
</feature>
<keyword evidence="10" id="KW-1185">Reference proteome</keyword>
<name>A0ABP1NQV9_XYLVO</name>
<dbReference type="PANTHER" id="PTHR13586:SF0">
    <property type="entry name" value="TRAILER HITCH, ISOFORM H"/>
    <property type="match status" value="1"/>
</dbReference>
<dbReference type="CDD" id="cd01736">
    <property type="entry name" value="LSm14_N"/>
    <property type="match status" value="1"/>
</dbReference>
<dbReference type="InterPro" id="IPR025609">
    <property type="entry name" value="Lsm14-like_N"/>
</dbReference>
<evidence type="ECO:0000256" key="3">
    <source>
        <dbReference type="PROSITE-ProRule" id="PRU00869"/>
    </source>
</evidence>
<feature type="compositionally biased region" description="Basic and acidic residues" evidence="4">
    <location>
        <begin position="323"/>
        <end position="337"/>
    </location>
</feature>
<dbReference type="InterPro" id="IPR025768">
    <property type="entry name" value="TFG_box"/>
</dbReference>
<proteinExistence type="inferred from homology"/>
<feature type="region of interest" description="Disordered" evidence="4">
    <location>
        <begin position="322"/>
        <end position="359"/>
    </location>
</feature>
<feature type="region of interest" description="Disordered" evidence="4">
    <location>
        <begin position="426"/>
        <end position="477"/>
    </location>
</feature>
<dbReference type="SMART" id="SM01199">
    <property type="entry name" value="FDF"/>
    <property type="match status" value="1"/>
</dbReference>
<evidence type="ECO:0000313" key="9">
    <source>
        <dbReference type="EMBL" id="CAL7943414.1"/>
    </source>
</evidence>